<feature type="region of interest" description="Disordered" evidence="1">
    <location>
        <begin position="260"/>
        <end position="297"/>
    </location>
</feature>
<comment type="caution">
    <text evidence="2">The sequence shown here is derived from an EMBL/GenBank/DDBJ whole genome shotgun (WGS) entry which is preliminary data.</text>
</comment>
<proteinExistence type="predicted"/>
<dbReference type="AlphaFoldDB" id="K0THV9"/>
<organism evidence="2 3">
    <name type="scientific">Thalassiosira oceanica</name>
    <name type="common">Marine diatom</name>
    <dbReference type="NCBI Taxonomy" id="159749"/>
    <lineage>
        <taxon>Eukaryota</taxon>
        <taxon>Sar</taxon>
        <taxon>Stramenopiles</taxon>
        <taxon>Ochrophyta</taxon>
        <taxon>Bacillariophyta</taxon>
        <taxon>Coscinodiscophyceae</taxon>
        <taxon>Thalassiosirophycidae</taxon>
        <taxon>Thalassiosirales</taxon>
        <taxon>Thalassiosiraceae</taxon>
        <taxon>Thalassiosira</taxon>
    </lineage>
</organism>
<evidence type="ECO:0000313" key="3">
    <source>
        <dbReference type="Proteomes" id="UP000266841"/>
    </source>
</evidence>
<name>K0THV9_THAOC</name>
<sequence>MCGNVGGREAESIVLRRYRTLSIPRGGVALILWERGLQVGWGWEKCDRCALRQGHDDHESRGQQELQVRKEKRGIALKIISDIQGLDPPGRFLIGEELPIEEGEADGELPQKTAAHQQGVNPALLRMKWQLADHDKALHKTLHCLREKPKIPGSVAERRKRAREETTAFLLRKPRDEKVPGTAPVSSPQQQQNDEAERRMLGVCLNQAMESMQQQVFQRYMLQRHMMLQQQSAMVAAMMMNGSGKQLPAIPITAGAMAGAIMPPPPTDEPSKPCVSGSENGDAASRPAGRTASVFNSLDEDSLHTLLRFRRSWQGDDDDDRGGKRGAKRSGKR</sequence>
<dbReference type="Proteomes" id="UP000266841">
    <property type="component" value="Unassembled WGS sequence"/>
</dbReference>
<feature type="compositionally biased region" description="Basic residues" evidence="1">
    <location>
        <begin position="324"/>
        <end position="333"/>
    </location>
</feature>
<feature type="region of interest" description="Disordered" evidence="1">
    <location>
        <begin position="153"/>
        <end position="195"/>
    </location>
</feature>
<evidence type="ECO:0000256" key="1">
    <source>
        <dbReference type="SAM" id="MobiDB-lite"/>
    </source>
</evidence>
<protein>
    <submittedName>
        <fullName evidence="2">Uncharacterized protein</fullName>
    </submittedName>
</protein>
<evidence type="ECO:0000313" key="2">
    <source>
        <dbReference type="EMBL" id="EJK73301.1"/>
    </source>
</evidence>
<feature type="compositionally biased region" description="Polar residues" evidence="1">
    <location>
        <begin position="184"/>
        <end position="193"/>
    </location>
</feature>
<dbReference type="EMBL" id="AGNL01004611">
    <property type="protein sequence ID" value="EJK73301.1"/>
    <property type="molecule type" value="Genomic_DNA"/>
</dbReference>
<gene>
    <name evidence="2" type="ORF">THAOC_05080</name>
</gene>
<accession>K0THV9</accession>
<feature type="region of interest" description="Disordered" evidence="1">
    <location>
        <begin position="309"/>
        <end position="333"/>
    </location>
</feature>
<keyword evidence="3" id="KW-1185">Reference proteome</keyword>
<reference evidence="2 3" key="1">
    <citation type="journal article" date="2012" name="Genome Biol.">
        <title>Genome and low-iron response of an oceanic diatom adapted to chronic iron limitation.</title>
        <authorList>
            <person name="Lommer M."/>
            <person name="Specht M."/>
            <person name="Roy A.S."/>
            <person name="Kraemer L."/>
            <person name="Andreson R."/>
            <person name="Gutowska M.A."/>
            <person name="Wolf J."/>
            <person name="Bergner S.V."/>
            <person name="Schilhabel M.B."/>
            <person name="Klostermeier U.C."/>
            <person name="Beiko R.G."/>
            <person name="Rosenstiel P."/>
            <person name="Hippler M."/>
            <person name="Laroche J."/>
        </authorList>
    </citation>
    <scope>NUCLEOTIDE SEQUENCE [LARGE SCALE GENOMIC DNA]</scope>
    <source>
        <strain evidence="2 3">CCMP1005</strain>
    </source>
</reference>